<name>A0A068EU36_9CAUD</name>
<dbReference type="EMBL" id="KF554508">
    <property type="protein sequence ID" value="AID50496.1"/>
    <property type="molecule type" value="Genomic_DNA"/>
</dbReference>
<protein>
    <submittedName>
        <fullName evidence="1">Uncharacterized protein</fullName>
    </submittedName>
</protein>
<reference evidence="1" key="1">
    <citation type="journal article" date="2014" name="Virology">
        <title>The odd one out: Bacillus ACT bacteriophage CP-51 exhibits unusual properties compared to related Spounavirinae W.Ph. and Bastille.</title>
        <authorList>
            <person name="Klumpp J."/>
            <person name="Schmuki M."/>
            <person name="Sozhamannan S."/>
            <person name="Beyer W."/>
            <person name="Fouts D.E."/>
            <person name="Bernbach V."/>
            <person name="Calendar R."/>
            <person name="Loessner M.J."/>
        </authorList>
    </citation>
    <scope>NUCLEOTIDE SEQUENCE [LARGE SCALE GENOMIC DNA]</scope>
</reference>
<proteinExistence type="predicted"/>
<dbReference type="GeneID" id="22277004"/>
<keyword evidence="2" id="KW-1185">Reference proteome</keyword>
<dbReference type="OrthoDB" id="22926at10239"/>
<evidence type="ECO:0000313" key="1">
    <source>
        <dbReference type="EMBL" id="AID50496.1"/>
    </source>
</evidence>
<evidence type="ECO:0000313" key="2">
    <source>
        <dbReference type="Proteomes" id="UP000027382"/>
    </source>
</evidence>
<accession>A0A068EU36</accession>
<dbReference type="Proteomes" id="UP000027382">
    <property type="component" value="Segment"/>
</dbReference>
<dbReference type="RefSeq" id="YP_009099105.1">
    <property type="nucleotide sequence ID" value="NC_025423.1"/>
</dbReference>
<sequence>MINLQLDDEVSFMYTNWRGEKARRYVQVVGFCWGTTIWHPEYQMLLFAYDEDKKDHRYFAVKDISDVAPM</sequence>
<dbReference type="KEGG" id="vg:22277004"/>
<organism evidence="1 2">
    <name type="scientific">Bacillus phage CP-51</name>
    <dbReference type="NCBI Taxonomy" id="1391188"/>
    <lineage>
        <taxon>Viruses</taxon>
        <taxon>Duplodnaviria</taxon>
        <taxon>Heunggongvirae</taxon>
        <taxon>Uroviricota</taxon>
        <taxon>Caudoviricetes</taxon>
        <taxon>Herelleviridae</taxon>
        <taxon>Spounavirinae</taxon>
        <taxon>Siminovitchvirus</taxon>
        <taxon>Siminovitchvirus CP51</taxon>
    </lineage>
</organism>